<evidence type="ECO:0000259" key="1">
    <source>
        <dbReference type="Pfam" id="PF04101"/>
    </source>
</evidence>
<dbReference type="GO" id="GO:0016758">
    <property type="term" value="F:hexosyltransferase activity"/>
    <property type="evidence" value="ECO:0007669"/>
    <property type="project" value="InterPro"/>
</dbReference>
<reference evidence="2 3" key="1">
    <citation type="submission" date="2020-08" db="EMBL/GenBank/DDBJ databases">
        <title>Genome sequencing of Purple Non-Sulfur Bacteria from various extreme environments.</title>
        <authorList>
            <person name="Mayer M."/>
        </authorList>
    </citation>
    <scope>NUCLEOTIDE SEQUENCE [LARGE SCALE GENOMIC DNA]</scope>
    <source>
        <strain evidence="2 3">JA131</strain>
    </source>
</reference>
<dbReference type="RefSeq" id="WP_184044607.1">
    <property type="nucleotide sequence ID" value="NZ_JACIGK010000012.1"/>
</dbReference>
<dbReference type="PANTHER" id="PTHR21015">
    <property type="entry name" value="UDP-N-ACETYLGLUCOSAMINE--N-ACETYLMURAMYL-(PENTAPEPTIDE) PYROPHOSPHORYL-UNDECAPRENOL N-ACETYLGLUCOSAMINE TRANSFERASE 1"/>
    <property type="match status" value="1"/>
</dbReference>
<keyword evidence="3" id="KW-1185">Reference proteome</keyword>
<evidence type="ECO:0000313" key="2">
    <source>
        <dbReference type="EMBL" id="MBB4266342.1"/>
    </source>
</evidence>
<dbReference type="Pfam" id="PF04101">
    <property type="entry name" value="Glyco_tran_28_C"/>
    <property type="match status" value="1"/>
</dbReference>
<dbReference type="Proteomes" id="UP000554286">
    <property type="component" value="Unassembled WGS sequence"/>
</dbReference>
<protein>
    <submittedName>
        <fullName evidence="2">Putative glycosyltransferase</fullName>
    </submittedName>
</protein>
<name>A0A7W6WAC7_9PROT</name>
<dbReference type="Gene3D" id="3.40.50.2000">
    <property type="entry name" value="Glycogen Phosphorylase B"/>
    <property type="match status" value="1"/>
</dbReference>
<keyword evidence="2" id="KW-0808">Transferase</keyword>
<comment type="caution">
    <text evidence="2">The sequence shown here is derived from an EMBL/GenBank/DDBJ whole genome shotgun (WGS) entry which is preliminary data.</text>
</comment>
<organism evidence="2 3">
    <name type="scientific">Roseospira visakhapatnamensis</name>
    <dbReference type="NCBI Taxonomy" id="390880"/>
    <lineage>
        <taxon>Bacteria</taxon>
        <taxon>Pseudomonadati</taxon>
        <taxon>Pseudomonadota</taxon>
        <taxon>Alphaproteobacteria</taxon>
        <taxon>Rhodospirillales</taxon>
        <taxon>Rhodospirillaceae</taxon>
        <taxon>Roseospira</taxon>
    </lineage>
</organism>
<accession>A0A7W6WAC7</accession>
<evidence type="ECO:0000313" key="3">
    <source>
        <dbReference type="Proteomes" id="UP000554286"/>
    </source>
</evidence>
<proteinExistence type="predicted"/>
<feature type="domain" description="Glycosyl transferase family 28 C-terminal" evidence="1">
    <location>
        <begin position="293"/>
        <end position="375"/>
    </location>
</feature>
<dbReference type="AlphaFoldDB" id="A0A7W6WAC7"/>
<dbReference type="PANTHER" id="PTHR21015:SF28">
    <property type="entry name" value="SLL1722 PROTEIN"/>
    <property type="match status" value="1"/>
</dbReference>
<sequence length="412" mass="43678">MIARFLSDSPWATPLPPGAVLLWVQHVMGVGHLNRAMTLARGLAAAGRPVVLVTGGRPVPHLTRVPPTLPIRVEHLPPLAAADLSFSGLVDKTGAPVTEALWADRRARLAALAMDVRPALVVVEMFPFGRRRFEAEIRTLLNAARAARPEARVVCSVRDILVRKSHPEKHHRMLATANDLFDLILVHGDPAVSPFSATFPLADRLRPPVMHTGYVVDDPGSADPGGDGEDQILISAGGGAMGQALMEAAIHARPLCDPDRGGAWPWRMLVGANLDEGVRSGLATQAPPGVVVEPARPDFRALLERARLSVSQAGYNTVAETLMARVPAVLVPWGEGDESEQRDRAAAVARLGRAQVLDATALTPATLARAIDTALTALPAHLPSSPVALRGVARSVDILLGSSRARLPPGGR</sequence>
<dbReference type="EMBL" id="JACIGK010000012">
    <property type="protein sequence ID" value="MBB4266342.1"/>
    <property type="molecule type" value="Genomic_DNA"/>
</dbReference>
<gene>
    <name evidence="2" type="ORF">GGD89_001973</name>
</gene>
<dbReference type="SUPFAM" id="SSF53756">
    <property type="entry name" value="UDP-Glycosyltransferase/glycogen phosphorylase"/>
    <property type="match status" value="1"/>
</dbReference>
<dbReference type="InterPro" id="IPR007235">
    <property type="entry name" value="Glyco_trans_28_C"/>
</dbReference>